<accession>A0ABU7MKS9</accession>
<proteinExistence type="predicted"/>
<protein>
    <submittedName>
        <fullName evidence="2">Uncharacterized protein</fullName>
    </submittedName>
</protein>
<keyword evidence="1" id="KW-1133">Transmembrane helix</keyword>
<organism evidence="2 3">
    <name type="scientific">Mycoplasmopsis ciconiae</name>
    <dbReference type="NCBI Taxonomy" id="561067"/>
    <lineage>
        <taxon>Bacteria</taxon>
        <taxon>Bacillati</taxon>
        <taxon>Mycoplasmatota</taxon>
        <taxon>Mycoplasmoidales</taxon>
        <taxon>Metamycoplasmataceae</taxon>
        <taxon>Mycoplasmopsis</taxon>
    </lineage>
</organism>
<keyword evidence="3" id="KW-1185">Reference proteome</keyword>
<keyword evidence="1" id="KW-0812">Transmembrane</keyword>
<reference evidence="2" key="1">
    <citation type="submission" date="2024-01" db="EMBL/GenBank/DDBJ databases">
        <title>Genome sequence of Mycoplasma ciconiae type strain DSM 25251.</title>
        <authorList>
            <person name="Spergser J."/>
        </authorList>
    </citation>
    <scope>NUCLEOTIDE SEQUENCE [LARGE SCALE GENOMIC DNA]</scope>
    <source>
        <strain evidence="2">DSM 25251</strain>
    </source>
</reference>
<name>A0ABU7MKS9_9BACT</name>
<evidence type="ECO:0000256" key="1">
    <source>
        <dbReference type="SAM" id="Phobius"/>
    </source>
</evidence>
<evidence type="ECO:0000313" key="2">
    <source>
        <dbReference type="EMBL" id="MEE3928057.1"/>
    </source>
</evidence>
<sequence length="123" mass="14713">MKKQTNDNSDFITYGEYRNLFIIKVKNEITNEKNKLEKIKKQTEYTKRKLHINQLERLLEELTTKKIANKHLHDNKKKFNEIIKKEKRRRNKLLHSIAFALVLLLLLTSIVIVILLGVKVFQK</sequence>
<dbReference type="RefSeq" id="WP_330500472.1">
    <property type="nucleotide sequence ID" value="NZ_JAZDWZ010000001.1"/>
</dbReference>
<evidence type="ECO:0000313" key="3">
    <source>
        <dbReference type="Proteomes" id="UP001344817"/>
    </source>
</evidence>
<dbReference type="EMBL" id="JAZDWZ010000001">
    <property type="protein sequence ID" value="MEE3928057.1"/>
    <property type="molecule type" value="Genomic_DNA"/>
</dbReference>
<dbReference type="Proteomes" id="UP001344817">
    <property type="component" value="Unassembled WGS sequence"/>
</dbReference>
<comment type="caution">
    <text evidence="2">The sequence shown here is derived from an EMBL/GenBank/DDBJ whole genome shotgun (WGS) entry which is preliminary data.</text>
</comment>
<gene>
    <name evidence="2" type="ORF">V2E24_00505</name>
</gene>
<feature type="transmembrane region" description="Helical" evidence="1">
    <location>
        <begin position="93"/>
        <end position="118"/>
    </location>
</feature>
<keyword evidence="1" id="KW-0472">Membrane</keyword>